<dbReference type="Ensembl" id="ENSCSAVT00000017722.1">
    <property type="protein sequence ID" value="ENSCSAVP00000017531.1"/>
    <property type="gene ID" value="ENSCSAVG00000010325.1"/>
</dbReference>
<proteinExistence type="predicted"/>
<sequence length="358" mass="40466">MVPLESRENSGLGLPYEEYSGSGSVNWVPEIYDEGGLLECNNGSVRKIFKYCSCEPNFTGKYCETELFQNTHQEASTLTLDYSGSGSGAGICFHGIPVFIKRCECHFGYTGISCERRMTYGSGEENNVLTEEPRNKSVVNRLNSTEDITWSASAFDELTWNPITKHLNPNRNLAAFRHIFEEKFIVISTGIRRTKTKLDYFNPVNSHEPTIYRFSFVPKPSGGKSRLELNTCFVEKRNSQQIFGTQEIDDLIRSTLITQCPVAKMPITALHTYTYELYLPRADFNDEGKYLLTQWHGSPNPNILKDEYGCVAELSLYDKGRLCGTGSCTQGEIFDRDGQHIGLLYQQGGYPPLAFEYI</sequence>
<protein>
    <recommendedName>
        <fullName evidence="1">EGF-like domain-containing protein</fullName>
    </recommendedName>
</protein>
<reference evidence="2" key="2">
    <citation type="submission" date="2025-08" db="UniProtKB">
        <authorList>
            <consortium name="Ensembl"/>
        </authorList>
    </citation>
    <scope>IDENTIFICATION</scope>
</reference>
<name>H2ZIW5_CIOSA</name>
<dbReference type="PROSITE" id="PS00022">
    <property type="entry name" value="EGF_1"/>
    <property type="match status" value="1"/>
</dbReference>
<dbReference type="InterPro" id="IPR000742">
    <property type="entry name" value="EGF"/>
</dbReference>
<dbReference type="GeneTree" id="ENSGT00530000068475"/>
<dbReference type="Gene3D" id="2.60.120.200">
    <property type="match status" value="1"/>
</dbReference>
<reference evidence="2" key="3">
    <citation type="submission" date="2025-09" db="UniProtKB">
        <authorList>
            <consortium name="Ensembl"/>
        </authorList>
    </citation>
    <scope>IDENTIFICATION</scope>
</reference>
<keyword evidence="3" id="KW-1185">Reference proteome</keyword>
<evidence type="ECO:0000313" key="2">
    <source>
        <dbReference type="Ensembl" id="ENSCSAVP00000017531.1"/>
    </source>
</evidence>
<evidence type="ECO:0000259" key="1">
    <source>
        <dbReference type="PROSITE" id="PS00022"/>
    </source>
</evidence>
<organism evidence="2 3">
    <name type="scientific">Ciona savignyi</name>
    <name type="common">Pacific transparent sea squirt</name>
    <dbReference type="NCBI Taxonomy" id="51511"/>
    <lineage>
        <taxon>Eukaryota</taxon>
        <taxon>Metazoa</taxon>
        <taxon>Chordata</taxon>
        <taxon>Tunicata</taxon>
        <taxon>Ascidiacea</taxon>
        <taxon>Phlebobranchia</taxon>
        <taxon>Cionidae</taxon>
        <taxon>Ciona</taxon>
    </lineage>
</organism>
<dbReference type="AlphaFoldDB" id="H2ZIW5"/>
<dbReference type="OMA" id="QWHGSPN"/>
<accession>H2ZIW5</accession>
<evidence type="ECO:0000313" key="3">
    <source>
        <dbReference type="Proteomes" id="UP000007875"/>
    </source>
</evidence>
<dbReference type="InParanoid" id="H2ZIW5"/>
<dbReference type="Proteomes" id="UP000007875">
    <property type="component" value="Unassembled WGS sequence"/>
</dbReference>
<dbReference type="HOGENOM" id="CLU_817694_0_0_1"/>
<dbReference type="Gene3D" id="2.170.300.10">
    <property type="entry name" value="Tie2 ligand-binding domain superfamily"/>
    <property type="match status" value="1"/>
</dbReference>
<feature type="domain" description="EGF-like" evidence="1">
    <location>
        <begin position="52"/>
        <end position="63"/>
    </location>
</feature>
<reference evidence="3" key="1">
    <citation type="submission" date="2003-08" db="EMBL/GenBank/DDBJ databases">
        <authorList>
            <person name="Birren B."/>
            <person name="Nusbaum C."/>
            <person name="Abebe A."/>
            <person name="Abouelleil A."/>
            <person name="Adekoya E."/>
            <person name="Ait-zahra M."/>
            <person name="Allen N."/>
            <person name="Allen T."/>
            <person name="An P."/>
            <person name="Anderson M."/>
            <person name="Anderson S."/>
            <person name="Arachchi H."/>
            <person name="Armbruster J."/>
            <person name="Bachantsang P."/>
            <person name="Baldwin J."/>
            <person name="Barry A."/>
            <person name="Bayul T."/>
            <person name="Blitshsteyn B."/>
            <person name="Bloom T."/>
            <person name="Blye J."/>
            <person name="Boguslavskiy L."/>
            <person name="Borowsky M."/>
            <person name="Boukhgalter B."/>
            <person name="Brunache A."/>
            <person name="Butler J."/>
            <person name="Calixte N."/>
            <person name="Calvo S."/>
            <person name="Camarata J."/>
            <person name="Campo K."/>
            <person name="Chang J."/>
            <person name="Cheshatsang Y."/>
            <person name="Citroen M."/>
            <person name="Collymore A."/>
            <person name="Considine T."/>
            <person name="Cook A."/>
            <person name="Cooke P."/>
            <person name="Corum B."/>
            <person name="Cuomo C."/>
            <person name="David R."/>
            <person name="Dawoe T."/>
            <person name="Degray S."/>
            <person name="Dodge S."/>
            <person name="Dooley K."/>
            <person name="Dorje P."/>
            <person name="Dorjee K."/>
            <person name="Dorris L."/>
            <person name="Duffey N."/>
            <person name="Dupes A."/>
            <person name="Elkins T."/>
            <person name="Engels R."/>
            <person name="Erickson J."/>
            <person name="Farina A."/>
            <person name="Faro S."/>
            <person name="Ferreira P."/>
            <person name="Fischer H."/>
            <person name="Fitzgerald M."/>
            <person name="Foley K."/>
            <person name="Gage D."/>
            <person name="Galagan J."/>
            <person name="Gearin G."/>
            <person name="Gnerre S."/>
            <person name="Gnirke A."/>
            <person name="Goyette A."/>
            <person name="Graham J."/>
            <person name="Grandbois E."/>
            <person name="Gyaltsen K."/>
            <person name="Hafez N."/>
            <person name="Hagopian D."/>
            <person name="Hagos B."/>
            <person name="Hall J."/>
            <person name="Hatcher B."/>
            <person name="Heller A."/>
            <person name="Higgins H."/>
            <person name="Honan T."/>
            <person name="Horn A."/>
            <person name="Houde N."/>
            <person name="Hughes L."/>
            <person name="Hulme W."/>
            <person name="Husby E."/>
            <person name="Iliev I."/>
            <person name="Jaffe D."/>
            <person name="Jones C."/>
            <person name="Kamal M."/>
            <person name="Kamat A."/>
            <person name="Kamvysselis M."/>
            <person name="Karlsson E."/>
            <person name="Kells C."/>
            <person name="Kieu A."/>
            <person name="Kisner P."/>
            <person name="Kodira C."/>
            <person name="Kulbokas E."/>
            <person name="Labutti K."/>
            <person name="Lama D."/>
            <person name="Landers T."/>
            <person name="Leger J."/>
            <person name="Levine S."/>
            <person name="Lewis D."/>
            <person name="Lewis T."/>
            <person name="Lindblad-toh K."/>
            <person name="Liu X."/>
            <person name="Lokyitsang T."/>
            <person name="Lokyitsang Y."/>
            <person name="Lucien O."/>
            <person name="Lui A."/>
            <person name="Ma L.J."/>
            <person name="Mabbitt R."/>
            <person name="Macdonald J."/>
            <person name="Maclean C."/>
            <person name="Major J."/>
            <person name="Manning J."/>
            <person name="Marabella R."/>
            <person name="Maru K."/>
            <person name="Matthews C."/>
            <person name="Mauceli E."/>
            <person name="Mccarthy M."/>
            <person name="Mcdonough S."/>
            <person name="Mcghee T."/>
            <person name="Meldrim J."/>
            <person name="Meneus L."/>
            <person name="Mesirov J."/>
            <person name="Mihalev A."/>
            <person name="Mihova T."/>
            <person name="Mikkelsen T."/>
            <person name="Mlenga V."/>
            <person name="Moru K."/>
            <person name="Mozes J."/>
            <person name="Mulrain L."/>
            <person name="Munson G."/>
            <person name="Naylor J."/>
            <person name="Newes C."/>
            <person name="Nguyen C."/>
            <person name="Nguyen N."/>
            <person name="Nguyen T."/>
            <person name="Nicol R."/>
            <person name="Nielsen C."/>
            <person name="Nizzari M."/>
            <person name="Norbu C."/>
            <person name="Norbu N."/>
            <person name="O'donnell P."/>
            <person name="Okoawo O."/>
            <person name="O'leary S."/>
            <person name="Omotosho B."/>
            <person name="O'neill K."/>
            <person name="Osman S."/>
            <person name="Parker S."/>
            <person name="Perrin D."/>
            <person name="Phunkhang P."/>
            <person name="Piqani B."/>
            <person name="Purcell S."/>
            <person name="Rachupka T."/>
            <person name="Ramasamy U."/>
            <person name="Rameau R."/>
            <person name="Ray V."/>
            <person name="Raymond C."/>
            <person name="Retta R."/>
            <person name="Richardson S."/>
            <person name="Rise C."/>
            <person name="Rodriguez J."/>
            <person name="Rogers J."/>
            <person name="Rogov P."/>
            <person name="Rutman M."/>
            <person name="Schupbach R."/>
            <person name="Seaman C."/>
            <person name="Settipalli S."/>
            <person name="Sharpe T."/>
            <person name="Sheridan J."/>
            <person name="Sherpa N."/>
            <person name="Shi J."/>
            <person name="Smirnov S."/>
            <person name="Smith C."/>
            <person name="Sougnez C."/>
            <person name="Spencer B."/>
            <person name="Stalker J."/>
            <person name="Stange-thomann N."/>
            <person name="Stavropoulos S."/>
            <person name="Stetson K."/>
            <person name="Stone C."/>
            <person name="Stone S."/>
            <person name="Stubbs M."/>
            <person name="Talamas J."/>
            <person name="Tchuinga P."/>
            <person name="Tenzing P."/>
            <person name="Tesfaye S."/>
            <person name="Theodore J."/>
            <person name="Thoulutsang Y."/>
            <person name="Topham K."/>
            <person name="Towey S."/>
            <person name="Tsamla T."/>
            <person name="Tsomo N."/>
            <person name="Vallee D."/>
            <person name="Vassiliev H."/>
            <person name="Venkataraman V."/>
            <person name="Vinson J."/>
            <person name="Vo A."/>
            <person name="Wade C."/>
            <person name="Wang S."/>
            <person name="Wangchuk T."/>
            <person name="Wangdi T."/>
            <person name="Whittaker C."/>
            <person name="Wilkinson J."/>
            <person name="Wu Y."/>
            <person name="Wyman D."/>
            <person name="Yadav S."/>
            <person name="Yang S."/>
            <person name="Yang X."/>
            <person name="Yeager S."/>
            <person name="Yee E."/>
            <person name="Young G."/>
            <person name="Zainoun J."/>
            <person name="Zembeck L."/>
            <person name="Zimmer A."/>
            <person name="Zody M."/>
            <person name="Lander E."/>
        </authorList>
    </citation>
    <scope>NUCLEOTIDE SEQUENCE [LARGE SCALE GENOMIC DNA]</scope>
</reference>